<evidence type="ECO:0000256" key="1">
    <source>
        <dbReference type="SAM" id="MobiDB-lite"/>
    </source>
</evidence>
<gene>
    <name evidence="3" type="ORF">LY79DRAFT_550267</name>
</gene>
<comment type="caution">
    <text evidence="3">The sequence shown here is derived from an EMBL/GenBank/DDBJ whole genome shotgun (WGS) entry which is preliminary data.</text>
</comment>
<feature type="signal peptide" evidence="2">
    <location>
        <begin position="1"/>
        <end position="24"/>
    </location>
</feature>
<protein>
    <recommendedName>
        <fullName evidence="5">Secreted protein</fullName>
    </recommendedName>
</protein>
<dbReference type="RefSeq" id="XP_060415472.1">
    <property type="nucleotide sequence ID" value="XM_060557551.1"/>
</dbReference>
<dbReference type="GeneID" id="85441791"/>
<accession>A0AAD8Q304</accession>
<keyword evidence="4" id="KW-1185">Reference proteome</keyword>
<keyword evidence="2" id="KW-0732">Signal</keyword>
<evidence type="ECO:0000313" key="3">
    <source>
        <dbReference type="EMBL" id="KAK1594251.1"/>
    </source>
</evidence>
<organism evidence="3 4">
    <name type="scientific">Colletotrichum navitas</name>
    <dbReference type="NCBI Taxonomy" id="681940"/>
    <lineage>
        <taxon>Eukaryota</taxon>
        <taxon>Fungi</taxon>
        <taxon>Dikarya</taxon>
        <taxon>Ascomycota</taxon>
        <taxon>Pezizomycotina</taxon>
        <taxon>Sordariomycetes</taxon>
        <taxon>Hypocreomycetidae</taxon>
        <taxon>Glomerellales</taxon>
        <taxon>Glomerellaceae</taxon>
        <taxon>Colletotrichum</taxon>
        <taxon>Colletotrichum graminicola species complex</taxon>
    </lineage>
</organism>
<proteinExistence type="predicted"/>
<evidence type="ECO:0000313" key="4">
    <source>
        <dbReference type="Proteomes" id="UP001230504"/>
    </source>
</evidence>
<feature type="compositionally biased region" description="Polar residues" evidence="1">
    <location>
        <begin position="73"/>
        <end position="85"/>
    </location>
</feature>
<feature type="region of interest" description="Disordered" evidence="1">
    <location>
        <begin position="49"/>
        <end position="85"/>
    </location>
</feature>
<evidence type="ECO:0008006" key="5">
    <source>
        <dbReference type="Google" id="ProtNLM"/>
    </source>
</evidence>
<dbReference type="AlphaFoldDB" id="A0AAD8Q304"/>
<sequence length="85" mass="9324">MESLRPYVVLVLGCISGLLPPIPAQVDHTQALLRCSVAIGGPRRPEIDSKPCRKVSCPAKSSKHRAHWMDRSAQPQSLSHSRSQV</sequence>
<evidence type="ECO:0000256" key="2">
    <source>
        <dbReference type="SAM" id="SignalP"/>
    </source>
</evidence>
<dbReference type="Proteomes" id="UP001230504">
    <property type="component" value="Unassembled WGS sequence"/>
</dbReference>
<feature type="chain" id="PRO_5042214720" description="Secreted protein" evidence="2">
    <location>
        <begin position="25"/>
        <end position="85"/>
    </location>
</feature>
<dbReference type="EMBL" id="JAHLJV010000021">
    <property type="protein sequence ID" value="KAK1594251.1"/>
    <property type="molecule type" value="Genomic_DNA"/>
</dbReference>
<name>A0AAD8Q304_9PEZI</name>
<reference evidence="3" key="1">
    <citation type="submission" date="2021-06" db="EMBL/GenBank/DDBJ databases">
        <title>Comparative genomics, transcriptomics and evolutionary studies reveal genomic signatures of adaptation to plant cell wall in hemibiotrophic fungi.</title>
        <authorList>
            <consortium name="DOE Joint Genome Institute"/>
            <person name="Baroncelli R."/>
            <person name="Diaz J.F."/>
            <person name="Benocci T."/>
            <person name="Peng M."/>
            <person name="Battaglia E."/>
            <person name="Haridas S."/>
            <person name="Andreopoulos W."/>
            <person name="Labutti K."/>
            <person name="Pangilinan J."/>
            <person name="Floch G.L."/>
            <person name="Makela M.R."/>
            <person name="Henrissat B."/>
            <person name="Grigoriev I.V."/>
            <person name="Crouch J.A."/>
            <person name="De Vries R.P."/>
            <person name="Sukno S.A."/>
            <person name="Thon M.R."/>
        </authorList>
    </citation>
    <scope>NUCLEOTIDE SEQUENCE</scope>
    <source>
        <strain evidence="3">CBS 125086</strain>
    </source>
</reference>